<accession>A0A368HMN6</accession>
<keyword evidence="4" id="KW-1185">Reference proteome</keyword>
<organism evidence="3 4">
    <name type="scientific">Acidiferrobacter thiooxydans</name>
    <dbReference type="NCBI Taxonomy" id="163359"/>
    <lineage>
        <taxon>Bacteria</taxon>
        <taxon>Pseudomonadati</taxon>
        <taxon>Pseudomonadota</taxon>
        <taxon>Gammaproteobacteria</taxon>
        <taxon>Acidiferrobacterales</taxon>
        <taxon>Acidiferrobacteraceae</taxon>
        <taxon>Acidiferrobacter</taxon>
    </lineage>
</organism>
<feature type="domain" description="RRXRR" evidence="2">
    <location>
        <begin position="3"/>
        <end position="44"/>
    </location>
</feature>
<sequence length="109" mass="11826">MAVFVWDRRKRPLTPCSEKRARLLRTRGRAAIRARGYFTIQTAQGLVPGIHHRFCTRIRRADGYGYSQTTIATDKGEAGTGAAYAAAPSLPGQMGHTAHDDAGVSRANG</sequence>
<name>A0A368HMN6_9GAMM</name>
<proteinExistence type="predicted"/>
<gene>
    <name evidence="3" type="ORF">C4900_06800</name>
</gene>
<comment type="caution">
    <text evidence="3">The sequence shown here is derived from an EMBL/GenBank/DDBJ whole genome shotgun (WGS) entry which is preliminary data.</text>
</comment>
<dbReference type="OrthoDB" id="9802901at2"/>
<dbReference type="AlphaFoldDB" id="A0A368HMN6"/>
<protein>
    <recommendedName>
        <fullName evidence="2">RRXRR domain-containing protein</fullName>
    </recommendedName>
</protein>
<dbReference type="InterPro" id="IPR025938">
    <property type="entry name" value="RRXRR_dom"/>
</dbReference>
<evidence type="ECO:0000256" key="1">
    <source>
        <dbReference type="SAM" id="MobiDB-lite"/>
    </source>
</evidence>
<evidence type="ECO:0000313" key="3">
    <source>
        <dbReference type="EMBL" id="RCN59570.1"/>
    </source>
</evidence>
<dbReference type="RefSeq" id="WP_083995708.1">
    <property type="nucleotide sequence ID" value="NZ_CP080624.1"/>
</dbReference>
<evidence type="ECO:0000313" key="4">
    <source>
        <dbReference type="Proteomes" id="UP000253250"/>
    </source>
</evidence>
<dbReference type="Pfam" id="PF14239">
    <property type="entry name" value="RRXRR"/>
    <property type="match status" value="1"/>
</dbReference>
<feature type="region of interest" description="Disordered" evidence="1">
    <location>
        <begin position="88"/>
        <end position="109"/>
    </location>
</feature>
<dbReference type="Proteomes" id="UP000253250">
    <property type="component" value="Unassembled WGS sequence"/>
</dbReference>
<dbReference type="EMBL" id="PSYR01000001">
    <property type="protein sequence ID" value="RCN59570.1"/>
    <property type="molecule type" value="Genomic_DNA"/>
</dbReference>
<reference evidence="3 4" key="1">
    <citation type="submission" date="2018-02" db="EMBL/GenBank/DDBJ databases">
        <title>Insights into the biology of acidophilic members of the Acidiferrobacteraceae family derived from comparative genomic analyses.</title>
        <authorList>
            <person name="Issotta F."/>
            <person name="Thyssen C."/>
            <person name="Mena C."/>
            <person name="Moya A."/>
            <person name="Bellenberg S."/>
            <person name="Sproer C."/>
            <person name="Covarrubias P.C."/>
            <person name="Sand W."/>
            <person name="Quatrini R."/>
            <person name="Vera M."/>
        </authorList>
    </citation>
    <scope>NUCLEOTIDE SEQUENCE [LARGE SCALE GENOMIC DNA]</scope>
    <source>
        <strain evidence="4">m-1</strain>
    </source>
</reference>
<evidence type="ECO:0000259" key="2">
    <source>
        <dbReference type="Pfam" id="PF14239"/>
    </source>
</evidence>